<comment type="caution">
    <text evidence="6">The sequence shown here is derived from an EMBL/GenBank/DDBJ whole genome shotgun (WGS) entry which is preliminary data.</text>
</comment>
<feature type="transmembrane region" description="Helical" evidence="4">
    <location>
        <begin position="188"/>
        <end position="212"/>
    </location>
</feature>
<evidence type="ECO:0000313" key="7">
    <source>
        <dbReference type="Proteomes" id="UP000245207"/>
    </source>
</evidence>
<dbReference type="PANTHER" id="PTHR11680:SF28">
    <property type="entry name" value="SERINE HYDROXYMETHYLTRANSFERASE, MITOCHONDRIAL"/>
    <property type="match status" value="1"/>
</dbReference>
<dbReference type="SUPFAM" id="SSF53383">
    <property type="entry name" value="PLP-dependent transferases"/>
    <property type="match status" value="1"/>
</dbReference>
<reference evidence="6 7" key="1">
    <citation type="journal article" date="2018" name="Mol. Plant">
        <title>The genome of Artemisia annua provides insight into the evolution of Asteraceae family and artemisinin biosynthesis.</title>
        <authorList>
            <person name="Shen Q."/>
            <person name="Zhang L."/>
            <person name="Liao Z."/>
            <person name="Wang S."/>
            <person name="Yan T."/>
            <person name="Shi P."/>
            <person name="Liu M."/>
            <person name="Fu X."/>
            <person name="Pan Q."/>
            <person name="Wang Y."/>
            <person name="Lv Z."/>
            <person name="Lu X."/>
            <person name="Zhang F."/>
            <person name="Jiang W."/>
            <person name="Ma Y."/>
            <person name="Chen M."/>
            <person name="Hao X."/>
            <person name="Li L."/>
            <person name="Tang Y."/>
            <person name="Lv G."/>
            <person name="Zhou Y."/>
            <person name="Sun X."/>
            <person name="Brodelius P.E."/>
            <person name="Rose J.K.C."/>
            <person name="Tang K."/>
        </authorList>
    </citation>
    <scope>NUCLEOTIDE SEQUENCE [LARGE SCALE GENOMIC DNA]</scope>
    <source>
        <strain evidence="7">cv. Huhao1</strain>
        <tissue evidence="6">Leaf</tissue>
    </source>
</reference>
<dbReference type="GO" id="GO:0005739">
    <property type="term" value="C:mitochondrion"/>
    <property type="evidence" value="ECO:0007669"/>
    <property type="project" value="TreeGrafter"/>
</dbReference>
<dbReference type="PANTHER" id="PTHR11680">
    <property type="entry name" value="SERINE HYDROXYMETHYLTRANSFERASE"/>
    <property type="match status" value="1"/>
</dbReference>
<evidence type="ECO:0000259" key="5">
    <source>
        <dbReference type="Pfam" id="PF00464"/>
    </source>
</evidence>
<feature type="transmembrane region" description="Helical" evidence="4">
    <location>
        <begin position="218"/>
        <end position="238"/>
    </location>
</feature>
<keyword evidence="4" id="KW-0812">Transmembrane</keyword>
<name>A0A2U1MQ03_ARTAN</name>
<sequence>MSNHKNQIRTIFQFHQNNKMESIDRWICVNNHRSICVNNRSKVLRDSTRILNEFHGREEVLYWPKQLNAPLEVVDPEIADVIGHEKACQWKGLELIPSKNFTSVSVMQAVGSVMTNKHSEGIPVLDTMVEMNSLSFNDQSKPRCKYFLPVGVLTWQKRCVRSVPWNPFLWIQQNGEVKYLQLPWMVNIWLFLDLGMVFSEICVVTNLCFWFCSQDMVGVTGFMRMYAILLFITSFFTVQNGL</sequence>
<dbReference type="AlphaFoldDB" id="A0A2U1MQ03"/>
<dbReference type="GO" id="GO:0046653">
    <property type="term" value="P:tetrahydrofolate metabolic process"/>
    <property type="evidence" value="ECO:0007669"/>
    <property type="project" value="TreeGrafter"/>
</dbReference>
<protein>
    <recommendedName>
        <fullName evidence="5">Serine hydroxymethyltransferase-like domain-containing protein</fullName>
    </recommendedName>
</protein>
<evidence type="ECO:0000256" key="3">
    <source>
        <dbReference type="ARBA" id="ARBA00022898"/>
    </source>
</evidence>
<dbReference type="EMBL" id="PKPP01004666">
    <property type="protein sequence ID" value="PWA63312.1"/>
    <property type="molecule type" value="Genomic_DNA"/>
</dbReference>
<dbReference type="OrthoDB" id="1479366at2759"/>
<keyword evidence="3" id="KW-0663">Pyridoxal phosphate</keyword>
<keyword evidence="4" id="KW-1133">Transmembrane helix</keyword>
<keyword evidence="7" id="KW-1185">Reference proteome</keyword>
<proteinExistence type="predicted"/>
<comment type="cofactor">
    <cofactor evidence="2">
        <name>pyridoxal 5'-phosphate</name>
        <dbReference type="ChEBI" id="CHEBI:597326"/>
    </cofactor>
</comment>
<dbReference type="Pfam" id="PF00464">
    <property type="entry name" value="SHMT"/>
    <property type="match status" value="1"/>
</dbReference>
<evidence type="ECO:0000313" key="6">
    <source>
        <dbReference type="EMBL" id="PWA63312.1"/>
    </source>
</evidence>
<keyword evidence="4" id="KW-0472">Membrane</keyword>
<comment type="catalytic activity">
    <reaction evidence="1">
        <text>(6R)-5,10-methylene-5,6,7,8-tetrahydrofolate + glycine + H2O = (6S)-5,6,7,8-tetrahydrofolate + L-serine</text>
        <dbReference type="Rhea" id="RHEA:15481"/>
        <dbReference type="ChEBI" id="CHEBI:15377"/>
        <dbReference type="ChEBI" id="CHEBI:15636"/>
        <dbReference type="ChEBI" id="CHEBI:33384"/>
        <dbReference type="ChEBI" id="CHEBI:57305"/>
        <dbReference type="ChEBI" id="CHEBI:57453"/>
        <dbReference type="EC" id="2.1.2.1"/>
    </reaction>
</comment>
<dbReference type="Proteomes" id="UP000245207">
    <property type="component" value="Unassembled WGS sequence"/>
</dbReference>
<dbReference type="InterPro" id="IPR049943">
    <property type="entry name" value="Ser_HO-MeTrfase-like"/>
</dbReference>
<evidence type="ECO:0000256" key="4">
    <source>
        <dbReference type="SAM" id="Phobius"/>
    </source>
</evidence>
<evidence type="ECO:0000256" key="1">
    <source>
        <dbReference type="ARBA" id="ARBA00001528"/>
    </source>
</evidence>
<dbReference type="InterPro" id="IPR015424">
    <property type="entry name" value="PyrdxlP-dep_Trfase"/>
</dbReference>
<dbReference type="InterPro" id="IPR039429">
    <property type="entry name" value="SHMT-like_dom"/>
</dbReference>
<dbReference type="GO" id="GO:0019264">
    <property type="term" value="P:glycine biosynthetic process from serine"/>
    <property type="evidence" value="ECO:0007669"/>
    <property type="project" value="TreeGrafter"/>
</dbReference>
<organism evidence="6 7">
    <name type="scientific">Artemisia annua</name>
    <name type="common">Sweet wormwood</name>
    <dbReference type="NCBI Taxonomy" id="35608"/>
    <lineage>
        <taxon>Eukaryota</taxon>
        <taxon>Viridiplantae</taxon>
        <taxon>Streptophyta</taxon>
        <taxon>Embryophyta</taxon>
        <taxon>Tracheophyta</taxon>
        <taxon>Spermatophyta</taxon>
        <taxon>Magnoliopsida</taxon>
        <taxon>eudicotyledons</taxon>
        <taxon>Gunneridae</taxon>
        <taxon>Pentapetalae</taxon>
        <taxon>asterids</taxon>
        <taxon>campanulids</taxon>
        <taxon>Asterales</taxon>
        <taxon>Asteraceae</taxon>
        <taxon>Asteroideae</taxon>
        <taxon>Anthemideae</taxon>
        <taxon>Artemisiinae</taxon>
        <taxon>Artemisia</taxon>
    </lineage>
</organism>
<dbReference type="GO" id="GO:0030170">
    <property type="term" value="F:pyridoxal phosphate binding"/>
    <property type="evidence" value="ECO:0007669"/>
    <property type="project" value="TreeGrafter"/>
</dbReference>
<feature type="domain" description="Serine hydroxymethyltransferase-like" evidence="5">
    <location>
        <begin position="71"/>
        <end position="123"/>
    </location>
</feature>
<dbReference type="STRING" id="35608.A0A2U1MQ03"/>
<accession>A0A2U1MQ03</accession>
<gene>
    <name evidence="6" type="ORF">CTI12_AA352320</name>
</gene>
<evidence type="ECO:0000256" key="2">
    <source>
        <dbReference type="ARBA" id="ARBA00001933"/>
    </source>
</evidence>
<dbReference type="GO" id="GO:0004372">
    <property type="term" value="F:glycine hydroxymethyltransferase activity"/>
    <property type="evidence" value="ECO:0007669"/>
    <property type="project" value="UniProtKB-EC"/>
</dbReference>